<sequence>MSIKYAILGLLSWKPFSGYDMKKVFEESSTMYWSGNNNQIYKSLVQLTEEGLVTNEVQHQENSPSKKLYFITEDGLAELKEWVLSSPELPELKNTFLIQLSWAYQLDDGELKKIIANYENSVKMQLVLQQEKIRRGINSPNRNHRETLLWDMINENTLSFYRNEIAWIQNLHKELFGKEKGGEGSNMEWKCVVNSDKKYVECISAANPLGSEQDALDIIALCGDNDTNLLMLHERALSEDFFKLKTKIAGAMLQKFANYRMKVALVISKDIIGKSKFKEMASEANRGSQFRVFNTKEDAEVWLVG</sequence>
<dbReference type="InterPro" id="IPR036388">
    <property type="entry name" value="WH-like_DNA-bd_sf"/>
</dbReference>
<dbReference type="Pfam" id="PF03551">
    <property type="entry name" value="PadR"/>
    <property type="match status" value="1"/>
</dbReference>
<dbReference type="Proteomes" id="UP000036923">
    <property type="component" value="Unassembled WGS sequence"/>
</dbReference>
<dbReference type="RefSeq" id="WP_036935300.1">
    <property type="nucleotide sequence ID" value="NZ_JQKC01000001.1"/>
</dbReference>
<reference evidence="4" key="1">
    <citation type="submission" date="2015-07" db="EMBL/GenBank/DDBJ databases">
        <title>Near-Complete Genome Sequence of the Cellulolytic Bacterium Bacteroides (Pseudobacteroides) cellulosolvens ATCC 35603.</title>
        <authorList>
            <person name="Dassa B."/>
            <person name="Utturkar S.M."/>
            <person name="Klingeman D.M."/>
            <person name="Hurt R.A."/>
            <person name="Keller M."/>
            <person name="Xu J."/>
            <person name="Reddy Y.H.K."/>
            <person name="Borovok I."/>
            <person name="Grinberg I.R."/>
            <person name="Lamed R."/>
            <person name="Zhivin O."/>
            <person name="Bayer E.A."/>
            <person name="Brown S.D."/>
        </authorList>
    </citation>
    <scope>NUCLEOTIDE SEQUENCE [LARGE SCALE GENOMIC DNA]</scope>
    <source>
        <strain evidence="4">DSM 2933</strain>
    </source>
</reference>
<keyword evidence="4" id="KW-1185">Reference proteome</keyword>
<protein>
    <submittedName>
        <fullName evidence="3">Transcriptional regulator, PadR-like family</fullName>
    </submittedName>
</protein>
<dbReference type="Gene3D" id="1.10.10.10">
    <property type="entry name" value="Winged helix-like DNA-binding domain superfamily/Winged helix DNA-binding domain"/>
    <property type="match status" value="1"/>
</dbReference>
<dbReference type="eggNOG" id="COG1695">
    <property type="taxonomic scope" value="Bacteria"/>
</dbReference>
<dbReference type="PATRIC" id="fig|398512.5.peg.5096"/>
<dbReference type="InterPro" id="IPR036390">
    <property type="entry name" value="WH_DNA-bd_sf"/>
</dbReference>
<dbReference type="PANTHER" id="PTHR43252:SF6">
    <property type="entry name" value="NEGATIVE TRANSCRIPTION REGULATOR PADR"/>
    <property type="match status" value="1"/>
</dbReference>
<dbReference type="InterPro" id="IPR005149">
    <property type="entry name" value="Tscrpt_reg_PadR_N"/>
</dbReference>
<dbReference type="OrthoDB" id="8595425at2"/>
<name>A0A0L6JUQ2_9FIRM</name>
<feature type="domain" description="Transcription regulator PadR N-terminal" evidence="1">
    <location>
        <begin position="7"/>
        <end position="81"/>
    </location>
</feature>
<dbReference type="EMBL" id="LGTC01000001">
    <property type="protein sequence ID" value="KNY29586.1"/>
    <property type="molecule type" value="Genomic_DNA"/>
</dbReference>
<dbReference type="PANTHER" id="PTHR43252">
    <property type="entry name" value="TRANSCRIPTIONAL REGULATOR YQJI"/>
    <property type="match status" value="1"/>
</dbReference>
<dbReference type="InterPro" id="IPR025438">
    <property type="entry name" value="DUF4180"/>
</dbReference>
<dbReference type="AlphaFoldDB" id="A0A0L6JUQ2"/>
<proteinExistence type="predicted"/>
<accession>A0A0L6JUQ2</accession>
<evidence type="ECO:0000313" key="3">
    <source>
        <dbReference type="EMBL" id="KNY29586.1"/>
    </source>
</evidence>
<gene>
    <name evidence="3" type="ORF">Bccel_4860</name>
</gene>
<dbReference type="SUPFAM" id="SSF46785">
    <property type="entry name" value="Winged helix' DNA-binding domain"/>
    <property type="match status" value="1"/>
</dbReference>
<evidence type="ECO:0000259" key="2">
    <source>
        <dbReference type="Pfam" id="PF13788"/>
    </source>
</evidence>
<evidence type="ECO:0000259" key="1">
    <source>
        <dbReference type="Pfam" id="PF03551"/>
    </source>
</evidence>
<organism evidence="3 4">
    <name type="scientific">Pseudobacteroides cellulosolvens ATCC 35603 = DSM 2933</name>
    <dbReference type="NCBI Taxonomy" id="398512"/>
    <lineage>
        <taxon>Bacteria</taxon>
        <taxon>Bacillati</taxon>
        <taxon>Bacillota</taxon>
        <taxon>Clostridia</taxon>
        <taxon>Eubacteriales</taxon>
        <taxon>Oscillospiraceae</taxon>
        <taxon>Pseudobacteroides</taxon>
    </lineage>
</organism>
<comment type="caution">
    <text evidence="3">The sequence shown here is derived from an EMBL/GenBank/DDBJ whole genome shotgun (WGS) entry which is preliminary data.</text>
</comment>
<dbReference type="STRING" id="398512.Bccel_4860"/>
<dbReference type="Pfam" id="PF13788">
    <property type="entry name" value="DUF4180"/>
    <property type="match status" value="1"/>
</dbReference>
<evidence type="ECO:0000313" key="4">
    <source>
        <dbReference type="Proteomes" id="UP000036923"/>
    </source>
</evidence>
<feature type="domain" description="DUF4180" evidence="2">
    <location>
        <begin position="196"/>
        <end position="303"/>
    </location>
</feature>